<comment type="caution">
    <text evidence="1">The sequence shown here is derived from an EMBL/GenBank/DDBJ whole genome shotgun (WGS) entry which is preliminary data.</text>
</comment>
<dbReference type="EMBL" id="JRRC01212603">
    <property type="protein sequence ID" value="KHG01725.1"/>
    <property type="molecule type" value="Genomic_DNA"/>
</dbReference>
<name>A0A0B0MLS6_GOSAR</name>
<gene>
    <name evidence="1" type="ORF">F383_21830</name>
</gene>
<dbReference type="Proteomes" id="UP000032142">
    <property type="component" value="Unassembled WGS sequence"/>
</dbReference>
<protein>
    <submittedName>
        <fullName evidence="1">Uncharacterized protein</fullName>
    </submittedName>
</protein>
<dbReference type="AlphaFoldDB" id="A0A0B0MLS6"/>
<organism evidence="1 2">
    <name type="scientific">Gossypium arboreum</name>
    <name type="common">Tree cotton</name>
    <name type="synonym">Gossypium nanking</name>
    <dbReference type="NCBI Taxonomy" id="29729"/>
    <lineage>
        <taxon>Eukaryota</taxon>
        <taxon>Viridiplantae</taxon>
        <taxon>Streptophyta</taxon>
        <taxon>Embryophyta</taxon>
        <taxon>Tracheophyta</taxon>
        <taxon>Spermatophyta</taxon>
        <taxon>Magnoliopsida</taxon>
        <taxon>eudicotyledons</taxon>
        <taxon>Gunneridae</taxon>
        <taxon>Pentapetalae</taxon>
        <taxon>rosids</taxon>
        <taxon>malvids</taxon>
        <taxon>Malvales</taxon>
        <taxon>Malvaceae</taxon>
        <taxon>Malvoideae</taxon>
        <taxon>Gossypium</taxon>
    </lineage>
</organism>
<sequence>MIKNHFHHKHTLKSSFHKLIIISFKYIPVPSRNNFIHILIFSYPMNRSK</sequence>
<evidence type="ECO:0000313" key="2">
    <source>
        <dbReference type="Proteomes" id="UP000032142"/>
    </source>
</evidence>
<proteinExistence type="predicted"/>
<evidence type="ECO:0000313" key="1">
    <source>
        <dbReference type="EMBL" id="KHG01725.1"/>
    </source>
</evidence>
<accession>A0A0B0MLS6</accession>
<reference evidence="2" key="1">
    <citation type="submission" date="2014-09" db="EMBL/GenBank/DDBJ databases">
        <authorList>
            <person name="Mudge J."/>
            <person name="Ramaraj T."/>
            <person name="Lindquist I.E."/>
            <person name="Bharti A.K."/>
            <person name="Sundararajan A."/>
            <person name="Cameron C.T."/>
            <person name="Woodward J.E."/>
            <person name="May G.D."/>
            <person name="Brubaker C."/>
            <person name="Broadhvest J."/>
            <person name="Wilkins T.A."/>
        </authorList>
    </citation>
    <scope>NUCLEOTIDE SEQUENCE</scope>
    <source>
        <strain evidence="2">cv. AKA8401</strain>
    </source>
</reference>
<keyword evidence="2" id="KW-1185">Reference proteome</keyword>